<organism evidence="5 6">
    <name type="scientific">Candidatus Buchananbacteria bacterium RIFCSPHIGHO2_01_FULL_39_8</name>
    <dbReference type="NCBI Taxonomy" id="1797533"/>
    <lineage>
        <taxon>Bacteria</taxon>
        <taxon>Candidatus Buchananiibacteriota</taxon>
    </lineage>
</organism>
<keyword evidence="1 3" id="KW-0597">Phosphoprotein</keyword>
<feature type="modified residue" description="4-aspartylphosphate" evidence="3">
    <location>
        <position position="54"/>
    </location>
</feature>
<evidence type="ECO:0000313" key="6">
    <source>
        <dbReference type="Proteomes" id="UP000176241"/>
    </source>
</evidence>
<accession>A0A1G1XTE3</accession>
<reference evidence="5 6" key="1">
    <citation type="journal article" date="2016" name="Nat. Commun.">
        <title>Thousands of microbial genomes shed light on interconnected biogeochemical processes in an aquifer system.</title>
        <authorList>
            <person name="Anantharaman K."/>
            <person name="Brown C.T."/>
            <person name="Hug L.A."/>
            <person name="Sharon I."/>
            <person name="Castelle C.J."/>
            <person name="Probst A.J."/>
            <person name="Thomas B.C."/>
            <person name="Singh A."/>
            <person name="Wilkins M.J."/>
            <person name="Karaoz U."/>
            <person name="Brodie E.L."/>
            <person name="Williams K.H."/>
            <person name="Hubbard S.S."/>
            <person name="Banfield J.F."/>
        </authorList>
    </citation>
    <scope>NUCLEOTIDE SEQUENCE [LARGE SCALE GENOMIC DNA]</scope>
</reference>
<gene>
    <name evidence="5" type="ORF">A2731_04170</name>
</gene>
<dbReference type="STRING" id="1797533.A2731_04170"/>
<proteinExistence type="predicted"/>
<dbReference type="InterPro" id="IPR011006">
    <property type="entry name" value="CheY-like_superfamily"/>
</dbReference>
<dbReference type="PANTHER" id="PTHR44591:SF14">
    <property type="entry name" value="PROTEIN PILG"/>
    <property type="match status" value="1"/>
</dbReference>
<dbReference type="SUPFAM" id="SSF52172">
    <property type="entry name" value="CheY-like"/>
    <property type="match status" value="1"/>
</dbReference>
<dbReference type="GO" id="GO:0000160">
    <property type="term" value="P:phosphorelay signal transduction system"/>
    <property type="evidence" value="ECO:0007669"/>
    <property type="project" value="UniProtKB-KW"/>
</dbReference>
<keyword evidence="2" id="KW-0902">Two-component regulatory system</keyword>
<dbReference type="EMBL" id="MHIC01000052">
    <property type="protein sequence ID" value="OGY43251.1"/>
    <property type="molecule type" value="Genomic_DNA"/>
</dbReference>
<dbReference type="AlphaFoldDB" id="A0A1G1XTE3"/>
<comment type="caution">
    <text evidence="5">The sequence shown here is derived from an EMBL/GenBank/DDBJ whole genome shotgun (WGS) entry which is preliminary data.</text>
</comment>
<evidence type="ECO:0000256" key="1">
    <source>
        <dbReference type="ARBA" id="ARBA00022553"/>
    </source>
</evidence>
<dbReference type="SMART" id="SM00448">
    <property type="entry name" value="REC"/>
    <property type="match status" value="1"/>
</dbReference>
<protein>
    <recommendedName>
        <fullName evidence="4">Response regulatory domain-containing protein</fullName>
    </recommendedName>
</protein>
<evidence type="ECO:0000256" key="2">
    <source>
        <dbReference type="ARBA" id="ARBA00023012"/>
    </source>
</evidence>
<evidence type="ECO:0000256" key="3">
    <source>
        <dbReference type="PROSITE-ProRule" id="PRU00169"/>
    </source>
</evidence>
<dbReference type="Gene3D" id="3.40.50.2300">
    <property type="match status" value="1"/>
</dbReference>
<feature type="domain" description="Response regulatory" evidence="4">
    <location>
        <begin position="5"/>
        <end position="121"/>
    </location>
</feature>
<sequence length="123" mass="13533">MPKTKILIIEDDQSLVKIIGEALGAEKFTVILALEADEGLDKAILEQPTLIVLDILLPGKSGFECLKKLKENQKTKDIPVIILSNLGQSEEIREGLSLGAVDYLVKADFAINEVVQKILKHLK</sequence>
<dbReference type="Pfam" id="PF00072">
    <property type="entry name" value="Response_reg"/>
    <property type="match status" value="1"/>
</dbReference>
<dbReference type="InterPro" id="IPR001789">
    <property type="entry name" value="Sig_transdc_resp-reg_receiver"/>
</dbReference>
<dbReference type="PANTHER" id="PTHR44591">
    <property type="entry name" value="STRESS RESPONSE REGULATOR PROTEIN 1"/>
    <property type="match status" value="1"/>
</dbReference>
<dbReference type="Proteomes" id="UP000176241">
    <property type="component" value="Unassembled WGS sequence"/>
</dbReference>
<dbReference type="PROSITE" id="PS50110">
    <property type="entry name" value="RESPONSE_REGULATORY"/>
    <property type="match status" value="1"/>
</dbReference>
<evidence type="ECO:0000313" key="5">
    <source>
        <dbReference type="EMBL" id="OGY43251.1"/>
    </source>
</evidence>
<dbReference type="CDD" id="cd17574">
    <property type="entry name" value="REC_OmpR"/>
    <property type="match status" value="1"/>
</dbReference>
<name>A0A1G1XTE3_9BACT</name>
<dbReference type="InterPro" id="IPR050595">
    <property type="entry name" value="Bact_response_regulator"/>
</dbReference>
<evidence type="ECO:0000259" key="4">
    <source>
        <dbReference type="PROSITE" id="PS50110"/>
    </source>
</evidence>